<dbReference type="NCBIfam" id="TIGR00231">
    <property type="entry name" value="small_GTP"/>
    <property type="match status" value="1"/>
</dbReference>
<reference evidence="12 15" key="1">
    <citation type="journal article" date="2015" name="Int. J. Syst. Evol. Microbiol.">
        <title>Exiguobacterium enclense sp. nov., isolated from sediment.</title>
        <authorList>
            <person name="Dastager S.G."/>
            <person name="Mawlankar R."/>
            <person name="Sonalkar V.V."/>
            <person name="Thorat M.N."/>
            <person name="Mual P."/>
            <person name="Verma A."/>
            <person name="Krishnamurthi S."/>
            <person name="Tang S.K."/>
            <person name="Li W.J."/>
        </authorList>
    </citation>
    <scope>NUCLEOTIDE SEQUENCE [LARGE SCALE GENOMIC DNA]</scope>
    <source>
        <strain evidence="12 15">NIO-1109</strain>
    </source>
</reference>
<evidence type="ECO:0000259" key="11">
    <source>
        <dbReference type="PROSITE" id="PS51722"/>
    </source>
</evidence>
<dbReference type="GO" id="GO:0003924">
    <property type="term" value="F:GTPase activity"/>
    <property type="evidence" value="ECO:0007669"/>
    <property type="project" value="UniProtKB-UniRule"/>
</dbReference>
<evidence type="ECO:0000256" key="4">
    <source>
        <dbReference type="ARBA" id="ARBA00022768"/>
    </source>
</evidence>
<comment type="similarity">
    <text evidence="1 10">Belongs to the TRAFAC class translation factor GTPase superfamily. Classic translation factor GTPase family. EF-Tu/EF-1A subfamily.</text>
</comment>
<dbReference type="InterPro" id="IPR050055">
    <property type="entry name" value="EF-Tu_GTPase"/>
</dbReference>
<keyword evidence="10" id="KW-0479">Metal-binding</keyword>
<evidence type="ECO:0000256" key="1">
    <source>
        <dbReference type="ARBA" id="ARBA00007249"/>
    </source>
</evidence>
<comment type="function">
    <text evidence="10">GTP hydrolase that promotes the GTP-dependent binding of aminoacyl-tRNA to the A-site of ribosomes during protein biosynthesis.</text>
</comment>
<dbReference type="InterPro" id="IPR005225">
    <property type="entry name" value="Small_GTP-bd"/>
</dbReference>
<keyword evidence="4 10" id="KW-0251">Elongation factor</keyword>
<dbReference type="InterPro" id="IPR004161">
    <property type="entry name" value="EFTu-like_2"/>
</dbReference>
<dbReference type="GO" id="GO:0000287">
    <property type="term" value="F:magnesium ion binding"/>
    <property type="evidence" value="ECO:0007669"/>
    <property type="project" value="UniProtKB-UniRule"/>
</dbReference>
<dbReference type="Gene3D" id="2.40.30.10">
    <property type="entry name" value="Translation factors"/>
    <property type="match status" value="2"/>
</dbReference>
<keyword evidence="6 10" id="KW-0460">Magnesium</keyword>
<dbReference type="EMBL" id="LDQV01000034">
    <property type="protein sequence ID" value="KTR25629.1"/>
    <property type="molecule type" value="Genomic_DNA"/>
</dbReference>
<evidence type="ECO:0000256" key="7">
    <source>
        <dbReference type="ARBA" id="ARBA00022917"/>
    </source>
</evidence>
<dbReference type="PANTHER" id="PTHR43721">
    <property type="entry name" value="ELONGATION FACTOR TU-RELATED"/>
    <property type="match status" value="1"/>
</dbReference>
<evidence type="ECO:0000256" key="8">
    <source>
        <dbReference type="ARBA" id="ARBA00023134"/>
    </source>
</evidence>
<evidence type="ECO:0000256" key="3">
    <source>
        <dbReference type="ARBA" id="ARBA00022741"/>
    </source>
</evidence>
<evidence type="ECO:0000256" key="5">
    <source>
        <dbReference type="ARBA" id="ARBA00022801"/>
    </source>
</evidence>
<evidence type="ECO:0000313" key="14">
    <source>
        <dbReference type="EMBL" id="MEI4463985.1"/>
    </source>
</evidence>
<feature type="binding site" evidence="10">
    <location>
        <begin position="81"/>
        <end position="85"/>
    </location>
    <ligand>
        <name>GTP</name>
        <dbReference type="ChEBI" id="CHEBI:37565"/>
    </ligand>
</feature>
<dbReference type="EC" id="3.6.5.3" evidence="10"/>
<sequence>MGKEKFDRSKPHVNVGTIGHVDHGKTTLTAAISAVLAKAQGKAATKFDQIDGAPEERERGITIATAHIEYETEKRHYAHVDCPGHADYVKNMITGAAQMDGAILVVSATDGPMPQTREHILLSRQVGVPFIVVFMNKVDMVDDEELLELVEMEIRELLSEYDFPGDDLPVIQGSALGALNGEAKWEEKILELMSAVDEYIPEPTRDTEKDFMMPVEDVFSITGRGTVATGRVERGVLKVNDEIEIVGLHEETKKSVCTGVEMFRKLLDYAEAGDNIGALLRGVSRDDIERGQVLAKPNTITPHKKFKAQVYVLSKEEGGRHTPFFANYRPQFYFRTTDVTGMVQLPEGTEMVMPGDNIEMTVELIAPIALEKETRFSIREGGRTVGAGSVTEIVE</sequence>
<dbReference type="Proteomes" id="UP001387110">
    <property type="component" value="Unassembled WGS sequence"/>
</dbReference>
<evidence type="ECO:0000256" key="2">
    <source>
        <dbReference type="ARBA" id="ARBA00022490"/>
    </source>
</evidence>
<evidence type="ECO:0000313" key="16">
    <source>
        <dbReference type="Proteomes" id="UP000072605"/>
    </source>
</evidence>
<dbReference type="HAMAP" id="MF_00118_B">
    <property type="entry name" value="EF_Tu_B"/>
    <property type="match status" value="1"/>
</dbReference>
<dbReference type="Pfam" id="PF03143">
    <property type="entry name" value="GTP_EFTU_D3"/>
    <property type="match status" value="1"/>
</dbReference>
<organism evidence="12 15">
    <name type="scientific">Exiguobacterium indicum</name>
    <dbReference type="NCBI Taxonomy" id="296995"/>
    <lineage>
        <taxon>Bacteria</taxon>
        <taxon>Bacillati</taxon>
        <taxon>Bacillota</taxon>
        <taxon>Bacilli</taxon>
        <taxon>Bacillales</taxon>
        <taxon>Bacillales Family XII. Incertae Sedis</taxon>
        <taxon>Exiguobacterium</taxon>
    </lineage>
</organism>
<proteinExistence type="inferred from homology"/>
<evidence type="ECO:0000313" key="12">
    <source>
        <dbReference type="EMBL" id="KSU47549.1"/>
    </source>
</evidence>
<dbReference type="Proteomes" id="UP000072605">
    <property type="component" value="Unassembled WGS sequence"/>
</dbReference>
<keyword evidence="5 10" id="KW-0378">Hydrolase</keyword>
<comment type="catalytic activity">
    <reaction evidence="10">
        <text>GTP + H2O = GDP + phosphate + H(+)</text>
        <dbReference type="Rhea" id="RHEA:19669"/>
        <dbReference type="ChEBI" id="CHEBI:15377"/>
        <dbReference type="ChEBI" id="CHEBI:15378"/>
        <dbReference type="ChEBI" id="CHEBI:37565"/>
        <dbReference type="ChEBI" id="CHEBI:43474"/>
        <dbReference type="ChEBI" id="CHEBI:58189"/>
        <dbReference type="EC" id="3.6.5.3"/>
    </reaction>
</comment>
<dbReference type="GO" id="GO:0005829">
    <property type="term" value="C:cytosol"/>
    <property type="evidence" value="ECO:0007669"/>
    <property type="project" value="TreeGrafter"/>
</dbReference>
<dbReference type="InterPro" id="IPR041709">
    <property type="entry name" value="EF-Tu_GTP-bd"/>
</dbReference>
<dbReference type="PROSITE" id="PS00301">
    <property type="entry name" value="G_TR_1"/>
    <property type="match status" value="1"/>
</dbReference>
<evidence type="ECO:0000313" key="17">
    <source>
        <dbReference type="Proteomes" id="UP001387110"/>
    </source>
</evidence>
<accession>A0A0V8GB89</accession>
<dbReference type="AlphaFoldDB" id="A0A0V8GB89"/>
<dbReference type="RefSeq" id="WP_058266098.1">
    <property type="nucleotide sequence ID" value="NZ_FMYN01000008.1"/>
</dbReference>
<comment type="subunit">
    <text evidence="10">Monomer.</text>
</comment>
<dbReference type="InterPro" id="IPR000795">
    <property type="entry name" value="T_Tr_GTP-bd_dom"/>
</dbReference>
<dbReference type="NCBIfam" id="NF009373">
    <property type="entry name" value="PRK12736.1"/>
    <property type="match status" value="1"/>
</dbReference>
<gene>
    <name evidence="10 12" type="primary">tuf</name>
    <name evidence="12" type="ORF">AS033_16125</name>
    <name evidence="13" type="ORF">RSA11_14385</name>
    <name evidence="14" type="ORF">SZL87_16275</name>
</gene>
<reference evidence="14 17" key="3">
    <citation type="submission" date="2023-12" db="EMBL/GenBank/DDBJ databases">
        <authorList>
            <person name="Easwaran N."/>
            <person name="Lazarus H.P.S."/>
        </authorList>
    </citation>
    <scope>NUCLEOTIDE SEQUENCE [LARGE SCALE GENOMIC DNA]</scope>
    <source>
        <strain evidence="14 17">VIT-2023</strain>
    </source>
</reference>
<dbReference type="InterPro" id="IPR033720">
    <property type="entry name" value="EFTU_2"/>
</dbReference>
<dbReference type="InterPro" id="IPR009000">
    <property type="entry name" value="Transl_B-barrel_sf"/>
</dbReference>
<dbReference type="GO" id="GO:0005525">
    <property type="term" value="F:GTP binding"/>
    <property type="evidence" value="ECO:0007669"/>
    <property type="project" value="UniProtKB-UniRule"/>
</dbReference>
<evidence type="ECO:0000256" key="6">
    <source>
        <dbReference type="ARBA" id="ARBA00022842"/>
    </source>
</evidence>
<dbReference type="SUPFAM" id="SSF50447">
    <property type="entry name" value="Translation proteins"/>
    <property type="match status" value="1"/>
</dbReference>
<feature type="binding site" evidence="10">
    <location>
        <begin position="19"/>
        <end position="26"/>
    </location>
    <ligand>
        <name>GTP</name>
        <dbReference type="ChEBI" id="CHEBI:37565"/>
    </ligand>
</feature>
<dbReference type="EMBL" id="LNQL01000008">
    <property type="protein sequence ID" value="KSU47549.1"/>
    <property type="molecule type" value="Genomic_DNA"/>
</dbReference>
<evidence type="ECO:0000256" key="10">
    <source>
        <dbReference type="HAMAP-Rule" id="MF_00118"/>
    </source>
</evidence>
<keyword evidence="3 10" id="KW-0547">Nucleotide-binding</keyword>
<evidence type="ECO:0000313" key="13">
    <source>
        <dbReference type="EMBL" id="KTR25629.1"/>
    </source>
</evidence>
<dbReference type="FunFam" id="3.40.50.300:FF:000003">
    <property type="entry name" value="Elongation factor Tu"/>
    <property type="match status" value="1"/>
</dbReference>
<dbReference type="FunFam" id="2.40.30.10:FF:000001">
    <property type="entry name" value="Elongation factor Tu"/>
    <property type="match status" value="1"/>
</dbReference>
<dbReference type="InterPro" id="IPR004541">
    <property type="entry name" value="Transl_elong_EFTu/EF1A_bac/org"/>
</dbReference>
<dbReference type="CDD" id="cd03697">
    <property type="entry name" value="EFTU_II"/>
    <property type="match status" value="1"/>
</dbReference>
<reference evidence="13 16" key="2">
    <citation type="journal article" date="2016" name="Front. Microbiol.">
        <title>Genomic Resource of Rice Seed Associated Bacteria.</title>
        <authorList>
            <person name="Midha S."/>
            <person name="Bansal K."/>
            <person name="Sharma S."/>
            <person name="Kumar N."/>
            <person name="Patil P.P."/>
            <person name="Chaudhry V."/>
            <person name="Patil P.B."/>
        </authorList>
    </citation>
    <scope>NUCLEOTIDE SEQUENCE [LARGE SCALE GENOMIC DNA]</scope>
    <source>
        <strain evidence="13 16">RSA11</strain>
    </source>
</reference>
<dbReference type="NCBIfam" id="NF000766">
    <property type="entry name" value="PRK00049.1"/>
    <property type="match status" value="1"/>
</dbReference>
<comment type="caution">
    <text evidence="12">The sequence shown here is derived from an EMBL/GenBank/DDBJ whole genome shotgun (WGS) entry which is preliminary data.</text>
</comment>
<dbReference type="NCBIfam" id="NF009372">
    <property type="entry name" value="PRK12735.1"/>
    <property type="match status" value="1"/>
</dbReference>
<dbReference type="Pfam" id="PF00009">
    <property type="entry name" value="GTP_EFTU"/>
    <property type="match status" value="1"/>
</dbReference>
<dbReference type="Pfam" id="PF03144">
    <property type="entry name" value="GTP_EFTU_D2"/>
    <property type="match status" value="1"/>
</dbReference>
<comment type="subcellular location">
    <subcellularLocation>
        <location evidence="10">Cytoplasm</location>
    </subcellularLocation>
</comment>
<dbReference type="InterPro" id="IPR009001">
    <property type="entry name" value="Transl_elong_EF1A/Init_IF2_C"/>
</dbReference>
<keyword evidence="7 10" id="KW-0648">Protein biosynthesis</keyword>
<dbReference type="SUPFAM" id="SSF52540">
    <property type="entry name" value="P-loop containing nucleoside triphosphate hydrolases"/>
    <property type="match status" value="1"/>
</dbReference>
<dbReference type="SUPFAM" id="SSF50465">
    <property type="entry name" value="EF-Tu/eEF-1alpha/eIF2-gamma C-terminal domain"/>
    <property type="match status" value="1"/>
</dbReference>
<name>A0A0V8GB89_9BACL</name>
<dbReference type="PANTHER" id="PTHR43721:SF22">
    <property type="entry name" value="ELONGATION FACTOR TU, MITOCHONDRIAL"/>
    <property type="match status" value="1"/>
</dbReference>
<dbReference type="PRINTS" id="PR00315">
    <property type="entry name" value="ELONGATNFCT"/>
</dbReference>
<dbReference type="CDD" id="cd03707">
    <property type="entry name" value="EFTU_III"/>
    <property type="match status" value="1"/>
</dbReference>
<dbReference type="InterPro" id="IPR027417">
    <property type="entry name" value="P-loop_NTPase"/>
</dbReference>
<feature type="binding site" evidence="10">
    <location>
        <position position="26"/>
    </location>
    <ligand>
        <name>Mg(2+)</name>
        <dbReference type="ChEBI" id="CHEBI:18420"/>
    </ligand>
</feature>
<protein>
    <recommendedName>
        <fullName evidence="9 10">Elongation factor Tu</fullName>
        <shortName evidence="10">EF-Tu</shortName>
        <ecNumber evidence="10">3.6.5.3</ecNumber>
    </recommendedName>
</protein>
<dbReference type="Gene3D" id="3.40.50.300">
    <property type="entry name" value="P-loop containing nucleotide triphosphate hydrolases"/>
    <property type="match status" value="1"/>
</dbReference>
<dbReference type="EMBL" id="JBAWKY010000008">
    <property type="protein sequence ID" value="MEI4463985.1"/>
    <property type="molecule type" value="Genomic_DNA"/>
</dbReference>
<keyword evidence="17" id="KW-1185">Reference proteome</keyword>
<dbReference type="GO" id="GO:0003746">
    <property type="term" value="F:translation elongation factor activity"/>
    <property type="evidence" value="ECO:0007669"/>
    <property type="project" value="UniProtKB-UniRule"/>
</dbReference>
<keyword evidence="2 10" id="KW-0963">Cytoplasm</keyword>
<feature type="binding site" evidence="10">
    <location>
        <begin position="136"/>
        <end position="139"/>
    </location>
    <ligand>
        <name>GTP</name>
        <dbReference type="ChEBI" id="CHEBI:37565"/>
    </ligand>
</feature>
<dbReference type="InterPro" id="IPR031157">
    <property type="entry name" value="G_TR_CS"/>
</dbReference>
<dbReference type="Proteomes" id="UP000053797">
    <property type="component" value="Unassembled WGS sequence"/>
</dbReference>
<dbReference type="NCBIfam" id="TIGR00485">
    <property type="entry name" value="EF-Tu"/>
    <property type="match status" value="1"/>
</dbReference>
<dbReference type="CDD" id="cd01884">
    <property type="entry name" value="EF_Tu"/>
    <property type="match status" value="1"/>
</dbReference>
<evidence type="ECO:0000313" key="15">
    <source>
        <dbReference type="Proteomes" id="UP000053797"/>
    </source>
</evidence>
<keyword evidence="8 10" id="KW-0342">GTP-binding</keyword>
<evidence type="ECO:0000256" key="9">
    <source>
        <dbReference type="ARBA" id="ARBA00029554"/>
    </source>
</evidence>
<dbReference type="InterPro" id="IPR004160">
    <property type="entry name" value="Transl_elong_EFTu/EF1A_C"/>
</dbReference>
<feature type="domain" description="Tr-type G" evidence="11">
    <location>
        <begin position="10"/>
        <end position="204"/>
    </location>
</feature>
<dbReference type="PROSITE" id="PS51722">
    <property type="entry name" value="G_TR_2"/>
    <property type="match status" value="1"/>
</dbReference>
<dbReference type="OrthoDB" id="9804504at2"/>